<dbReference type="AlphaFoldDB" id="A0A2N5CLW6"/>
<proteinExistence type="predicted"/>
<dbReference type="Proteomes" id="UP000234483">
    <property type="component" value="Unassembled WGS sequence"/>
</dbReference>
<dbReference type="OrthoDB" id="9794206at2"/>
<evidence type="ECO:0000313" key="4">
    <source>
        <dbReference type="Proteomes" id="UP000281192"/>
    </source>
</evidence>
<evidence type="ECO:0000313" key="1">
    <source>
        <dbReference type="EMBL" id="AYV48167.1"/>
    </source>
</evidence>
<dbReference type="GO" id="GO:0000271">
    <property type="term" value="P:polysaccharide biosynthetic process"/>
    <property type="evidence" value="ECO:0007669"/>
    <property type="project" value="InterPro"/>
</dbReference>
<evidence type="ECO:0000313" key="2">
    <source>
        <dbReference type="EMBL" id="PLR06909.1"/>
    </source>
</evidence>
<organism evidence="2 3">
    <name type="scientific">Caulobacter flavus</name>
    <dbReference type="NCBI Taxonomy" id="1679497"/>
    <lineage>
        <taxon>Bacteria</taxon>
        <taxon>Pseudomonadati</taxon>
        <taxon>Pseudomonadota</taxon>
        <taxon>Alphaproteobacteria</taxon>
        <taxon>Caulobacterales</taxon>
        <taxon>Caulobacteraceae</taxon>
        <taxon>Caulobacter</taxon>
    </lineage>
</organism>
<gene>
    <name evidence="1" type="ORF">C1707_18910</name>
    <name evidence="2" type="ORF">CFHF_23645</name>
</gene>
<dbReference type="RefSeq" id="WP_101715380.1">
    <property type="nucleotide sequence ID" value="NZ_CP026100.1"/>
</dbReference>
<reference evidence="1 4" key="2">
    <citation type="submission" date="2018-01" db="EMBL/GenBank/DDBJ databases">
        <title>Complete genome sequence of Caulobacter flavus RHGG3.</title>
        <authorList>
            <person name="Yang E."/>
        </authorList>
    </citation>
    <scope>NUCLEOTIDE SEQUENCE [LARGE SCALE GENOMIC DNA]</scope>
    <source>
        <strain evidence="1 4">RHGG3</strain>
    </source>
</reference>
<protein>
    <submittedName>
        <fullName evidence="2">Capsular biosynthesis protein</fullName>
    </submittedName>
</protein>
<dbReference type="CDD" id="cd16441">
    <property type="entry name" value="beta_Kdo_transferase_KpsS"/>
    <property type="match status" value="1"/>
</dbReference>
<evidence type="ECO:0000313" key="3">
    <source>
        <dbReference type="Proteomes" id="UP000234483"/>
    </source>
</evidence>
<dbReference type="Pfam" id="PF05159">
    <property type="entry name" value="Capsule_synth"/>
    <property type="match status" value="1"/>
</dbReference>
<keyword evidence="4" id="KW-1185">Reference proteome</keyword>
<name>A0A2N5CLW6_9CAUL</name>
<dbReference type="EMBL" id="CP026100">
    <property type="protein sequence ID" value="AYV48167.1"/>
    <property type="molecule type" value="Genomic_DNA"/>
</dbReference>
<dbReference type="KEGG" id="cfh:C1707_18910"/>
<dbReference type="Proteomes" id="UP000281192">
    <property type="component" value="Chromosome"/>
</dbReference>
<dbReference type="EMBL" id="PJRQ01000048">
    <property type="protein sequence ID" value="PLR06909.1"/>
    <property type="molecule type" value="Genomic_DNA"/>
</dbReference>
<accession>A0A2N5CLW6</accession>
<reference evidence="2 3" key="1">
    <citation type="submission" date="2017-12" db="EMBL/GenBank/DDBJ databases">
        <title>The genome sequence of Caulobacter flavus CGMCC1 15093.</title>
        <authorList>
            <person name="Gao J."/>
            <person name="Mao X."/>
            <person name="Sun J."/>
        </authorList>
    </citation>
    <scope>NUCLEOTIDE SEQUENCE [LARGE SCALE GENOMIC DNA]</scope>
    <source>
        <strain evidence="2 3">CGMCC1 15093</strain>
    </source>
</reference>
<dbReference type="GO" id="GO:0015774">
    <property type="term" value="P:polysaccharide transport"/>
    <property type="evidence" value="ECO:0007669"/>
    <property type="project" value="InterPro"/>
</dbReference>
<sequence>MSRQVLFLQGPPGRFFADLAEILRQRGCGVHRVNFNGGDQASWRMPGAVNYRGRTRDWRDFLSALLAARKITDIVLFGDCRPLHRVAASLARDMGAVLHVFEEGYLRPDWITLERGGVNAHSPMDRDPDWYRTTAVGLPPAQASAPLPSSLGRRALACLAYYAAEIALRPAFPRHRTHRPWGALTEAGGWIARLARQGAAQRRSRTALTGLRPGDYFILPLQLDSDYQLRVHSTFHGMRPALRRALTSFARHAPADALLVVKTHPLDNGLIDWRRAALSLARTEGVAGRVVFVEAGDIVELVGGARGVVTVNSTTGTLALAAGRPVKVLGRAVYDIDGLTHQGPLDDFWNAPSAPDPDLYEAFRRVLANRCLIAGGFYAGGMRATLAACADRILAPHAGRSSVASPLLELAPAE</sequence>
<dbReference type="InterPro" id="IPR007833">
    <property type="entry name" value="Capsule_polysaccharide_synth"/>
</dbReference>